<keyword evidence="1" id="KW-0732">Signal</keyword>
<evidence type="ECO:0000313" key="4">
    <source>
        <dbReference type="Proteomes" id="UP000595917"/>
    </source>
</evidence>
<proteinExistence type="predicted"/>
<sequence>MKRRTVFALVPLCILLFGLAPYPCSAQEEEESAYEDQGKNYIAAIGETLFSNAVLWAANRFIAGAEYAEVSPATWKKNLTRWWDWDQSTFITNQIGHPYQGSFYHAAGRANGFSFYESIAFDALGSATWELFGESIRPALNDFLVTVPGAASVGEILHRLYLEAYAAGSPFAVILSPMHSFNNLVTRRKPEPGGGNIMASSLSAGPGVTIGRRYSGSGNTLMEKWDILSVNLRYDISYGDPYTGSSNIPFEQFDMAIGGGGGFVWYDMHVITDGYLFYRPLRMSSGGKAALGLTLNFDFFASANSDYSSNALNATFKYRRALPGSGDFQLKAHAGWTGIGAANFYQYEDVEPGDEERRNYGTGANIKLFLSAKSPVWGEVLFSSLWYYMAVIPNTVKNSNGHVLFSYTDVSYSYPVTDGFSIGAGYTLHWKNGWYKHVPNLVKVTQSARIFVKYQFNHSADSV</sequence>
<dbReference type="Pfam" id="PF13084">
    <property type="entry name" value="DUF3943"/>
    <property type="match status" value="1"/>
</dbReference>
<reference evidence="3" key="1">
    <citation type="submission" date="2021-01" db="EMBL/GenBank/DDBJ databases">
        <title>Description of Breznakiella homolactica.</title>
        <authorList>
            <person name="Song Y."/>
            <person name="Brune A."/>
        </authorList>
    </citation>
    <scope>NUCLEOTIDE SEQUENCE</scope>
    <source>
        <strain evidence="3">RmG30</strain>
    </source>
</reference>
<evidence type="ECO:0000259" key="2">
    <source>
        <dbReference type="Pfam" id="PF13084"/>
    </source>
</evidence>
<dbReference type="Proteomes" id="UP000595917">
    <property type="component" value="Chromosome"/>
</dbReference>
<dbReference type="RefSeq" id="WP_215626636.1">
    <property type="nucleotide sequence ID" value="NZ_CP067089.2"/>
</dbReference>
<protein>
    <submittedName>
        <fullName evidence="3">DUF3943 domain-containing protein</fullName>
    </submittedName>
</protein>
<feature type="domain" description="DUF3943" evidence="2">
    <location>
        <begin position="83"/>
        <end position="161"/>
    </location>
</feature>
<accession>A0A7T7XMZ4</accession>
<feature type="signal peptide" evidence="1">
    <location>
        <begin position="1"/>
        <end position="26"/>
    </location>
</feature>
<evidence type="ECO:0000256" key="1">
    <source>
        <dbReference type="SAM" id="SignalP"/>
    </source>
</evidence>
<dbReference type="InterPro" id="IPR025079">
    <property type="entry name" value="DUF3943"/>
</dbReference>
<evidence type="ECO:0000313" key="3">
    <source>
        <dbReference type="EMBL" id="QQO09330.1"/>
    </source>
</evidence>
<name>A0A7T7XMZ4_9SPIR</name>
<keyword evidence="4" id="KW-1185">Reference proteome</keyword>
<feature type="chain" id="PRO_5031530817" evidence="1">
    <location>
        <begin position="27"/>
        <end position="463"/>
    </location>
</feature>
<gene>
    <name evidence="3" type="ORF">JFL75_20770</name>
</gene>
<dbReference type="KEGG" id="bhc:JFL75_20770"/>
<dbReference type="EMBL" id="CP067089">
    <property type="protein sequence ID" value="QQO09330.1"/>
    <property type="molecule type" value="Genomic_DNA"/>
</dbReference>
<organism evidence="3 4">
    <name type="scientific">Breznakiella homolactica</name>
    <dbReference type="NCBI Taxonomy" id="2798577"/>
    <lineage>
        <taxon>Bacteria</taxon>
        <taxon>Pseudomonadati</taxon>
        <taxon>Spirochaetota</taxon>
        <taxon>Spirochaetia</taxon>
        <taxon>Spirochaetales</taxon>
        <taxon>Breznakiellaceae</taxon>
        <taxon>Breznakiella</taxon>
    </lineage>
</organism>
<dbReference type="AlphaFoldDB" id="A0A7T7XMZ4"/>